<evidence type="ECO:0000256" key="1">
    <source>
        <dbReference type="SAM" id="SignalP"/>
    </source>
</evidence>
<accession>K9DG19</accession>
<dbReference type="HOGENOM" id="CLU_138536_1_0_4"/>
<proteinExistence type="predicted"/>
<dbReference type="RefSeq" id="WP_005664235.1">
    <property type="nucleotide sequence ID" value="NZ_JH992922.1"/>
</dbReference>
<reference evidence="2 3" key="1">
    <citation type="submission" date="2012-09" db="EMBL/GenBank/DDBJ databases">
        <title>The Genome Sequence of Massilia timonae CCUG 45783.</title>
        <authorList>
            <consortium name="The Broad Institute Genome Sequencing Platform"/>
            <person name="Earl A."/>
            <person name="Ward D."/>
            <person name="Feldgarden M."/>
            <person name="Gevers D."/>
            <person name="Huys G."/>
            <person name="Walker B."/>
            <person name="Young S.K."/>
            <person name="Zeng Q."/>
            <person name="Gargeya S."/>
            <person name="Fitzgerald M."/>
            <person name="Haas B."/>
            <person name="Abouelleil A."/>
            <person name="Alvarado L."/>
            <person name="Arachchi H.M."/>
            <person name="Berlin A.M."/>
            <person name="Chapman S.B."/>
            <person name="Goldberg J."/>
            <person name="Griggs A."/>
            <person name="Gujja S."/>
            <person name="Hansen M."/>
            <person name="Howarth C."/>
            <person name="Imamovic A."/>
            <person name="Larimer J."/>
            <person name="McCowen C."/>
            <person name="Montmayeur A."/>
            <person name="Murphy C."/>
            <person name="Neiman D."/>
            <person name="Pearson M."/>
            <person name="Priest M."/>
            <person name="Roberts A."/>
            <person name="Saif S."/>
            <person name="Shea T."/>
            <person name="Sisk P."/>
            <person name="Sykes S."/>
            <person name="Wortman J."/>
            <person name="Nusbaum C."/>
            <person name="Birren B."/>
        </authorList>
    </citation>
    <scope>NUCLEOTIDE SEQUENCE [LARGE SCALE GENOMIC DNA]</scope>
    <source>
        <strain evidence="2 3">CCUG 45783</strain>
    </source>
</reference>
<dbReference type="Proteomes" id="UP000009874">
    <property type="component" value="Unassembled WGS sequence"/>
</dbReference>
<sequence>MKLLLKRTLVLAALLSAAATASAHHGWSEYDAKQPQQLTGTIEESGYQQPHGFVRLKTADKTWLVVLAPPGRMENRGLAKDMLAVGNKVTVYGYPNRSKADELRAERITVGDKVTELR</sequence>
<dbReference type="InterPro" id="IPR046150">
    <property type="entry name" value="DUF6152"/>
</dbReference>
<evidence type="ECO:0000313" key="2">
    <source>
        <dbReference type="EMBL" id="EKU83684.1"/>
    </source>
</evidence>
<gene>
    <name evidence="2" type="ORF">HMPREF9710_00863</name>
</gene>
<dbReference type="AlphaFoldDB" id="K9DG19"/>
<name>K9DG19_9BURK</name>
<feature type="signal peptide" evidence="1">
    <location>
        <begin position="1"/>
        <end position="23"/>
    </location>
</feature>
<evidence type="ECO:0000313" key="3">
    <source>
        <dbReference type="Proteomes" id="UP000009874"/>
    </source>
</evidence>
<organism evidence="2 3">
    <name type="scientific">Massilia timonae CCUG 45783</name>
    <dbReference type="NCBI Taxonomy" id="883126"/>
    <lineage>
        <taxon>Bacteria</taxon>
        <taxon>Pseudomonadati</taxon>
        <taxon>Pseudomonadota</taxon>
        <taxon>Betaproteobacteria</taxon>
        <taxon>Burkholderiales</taxon>
        <taxon>Oxalobacteraceae</taxon>
        <taxon>Telluria group</taxon>
        <taxon>Massilia</taxon>
    </lineage>
</organism>
<evidence type="ECO:0008006" key="4">
    <source>
        <dbReference type="Google" id="ProtNLM"/>
    </source>
</evidence>
<dbReference type="PATRIC" id="fig|883126.3.peg.861"/>
<dbReference type="EMBL" id="AGZI01000009">
    <property type="protein sequence ID" value="EKU83684.1"/>
    <property type="molecule type" value="Genomic_DNA"/>
</dbReference>
<keyword evidence="1" id="KW-0732">Signal</keyword>
<comment type="caution">
    <text evidence="2">The sequence shown here is derived from an EMBL/GenBank/DDBJ whole genome shotgun (WGS) entry which is preliminary data.</text>
</comment>
<dbReference type="OrthoDB" id="513141at2"/>
<keyword evidence="3" id="KW-1185">Reference proteome</keyword>
<dbReference type="Pfam" id="PF19649">
    <property type="entry name" value="DUF6152"/>
    <property type="match status" value="1"/>
</dbReference>
<dbReference type="eggNOG" id="ENOG5031PVK">
    <property type="taxonomic scope" value="Bacteria"/>
</dbReference>
<feature type="chain" id="PRO_5003928713" description="DUF5666 domain-containing protein" evidence="1">
    <location>
        <begin position="24"/>
        <end position="118"/>
    </location>
</feature>
<protein>
    <recommendedName>
        <fullName evidence="4">DUF5666 domain-containing protein</fullName>
    </recommendedName>
</protein>
<dbReference type="STRING" id="47229.LO55_1472"/>